<dbReference type="InParanoid" id="A0A0D0AUV3"/>
<gene>
    <name evidence="1" type="ORF">CY34DRAFT_801650</name>
</gene>
<reference evidence="1 2" key="1">
    <citation type="submission" date="2014-04" db="EMBL/GenBank/DDBJ databases">
        <authorList>
            <consortium name="DOE Joint Genome Institute"/>
            <person name="Kuo A."/>
            <person name="Ruytinx J."/>
            <person name="Rineau F."/>
            <person name="Colpaert J."/>
            <person name="Kohler A."/>
            <person name="Nagy L.G."/>
            <person name="Floudas D."/>
            <person name="Copeland A."/>
            <person name="Barry K.W."/>
            <person name="Cichocki N."/>
            <person name="Veneault-Fourrey C."/>
            <person name="LaButti K."/>
            <person name="Lindquist E.A."/>
            <person name="Lipzen A."/>
            <person name="Lundell T."/>
            <person name="Morin E."/>
            <person name="Murat C."/>
            <person name="Sun H."/>
            <person name="Tunlid A."/>
            <person name="Henrissat B."/>
            <person name="Grigoriev I.V."/>
            <person name="Hibbett D.S."/>
            <person name="Martin F."/>
            <person name="Nordberg H.P."/>
            <person name="Cantor M.N."/>
            <person name="Hua S.X."/>
        </authorList>
    </citation>
    <scope>NUCLEOTIDE SEQUENCE [LARGE SCALE GENOMIC DNA]</scope>
    <source>
        <strain evidence="1 2">UH-Slu-Lm8-n1</strain>
    </source>
</reference>
<protein>
    <submittedName>
        <fullName evidence="1">Uncharacterized protein</fullName>
    </submittedName>
</protein>
<evidence type="ECO:0000313" key="1">
    <source>
        <dbReference type="EMBL" id="KIK45431.1"/>
    </source>
</evidence>
<keyword evidence="2" id="KW-1185">Reference proteome</keyword>
<accession>A0A0D0AUV3</accession>
<sequence>MIPTRYLNPSVAHYRRLQGITSSNSWSLAQTEDSHRIMDPSHAKHADGSYSTTICSTGKFGSCMHLMHCMIPPKRESWP</sequence>
<name>A0A0D0AUV3_9AGAM</name>
<dbReference type="Proteomes" id="UP000054485">
    <property type="component" value="Unassembled WGS sequence"/>
</dbReference>
<dbReference type="EMBL" id="KN835173">
    <property type="protein sequence ID" value="KIK45431.1"/>
    <property type="molecule type" value="Genomic_DNA"/>
</dbReference>
<evidence type="ECO:0000313" key="2">
    <source>
        <dbReference type="Proteomes" id="UP000054485"/>
    </source>
</evidence>
<proteinExistence type="predicted"/>
<organism evidence="1 2">
    <name type="scientific">Suillus luteus UH-Slu-Lm8-n1</name>
    <dbReference type="NCBI Taxonomy" id="930992"/>
    <lineage>
        <taxon>Eukaryota</taxon>
        <taxon>Fungi</taxon>
        <taxon>Dikarya</taxon>
        <taxon>Basidiomycota</taxon>
        <taxon>Agaricomycotina</taxon>
        <taxon>Agaricomycetes</taxon>
        <taxon>Agaricomycetidae</taxon>
        <taxon>Boletales</taxon>
        <taxon>Suillineae</taxon>
        <taxon>Suillaceae</taxon>
        <taxon>Suillus</taxon>
    </lineage>
</organism>
<dbReference type="AlphaFoldDB" id="A0A0D0AUV3"/>
<reference evidence="2" key="2">
    <citation type="submission" date="2015-01" db="EMBL/GenBank/DDBJ databases">
        <title>Evolutionary Origins and Diversification of the Mycorrhizal Mutualists.</title>
        <authorList>
            <consortium name="DOE Joint Genome Institute"/>
            <consortium name="Mycorrhizal Genomics Consortium"/>
            <person name="Kohler A."/>
            <person name="Kuo A."/>
            <person name="Nagy L.G."/>
            <person name="Floudas D."/>
            <person name="Copeland A."/>
            <person name="Barry K.W."/>
            <person name="Cichocki N."/>
            <person name="Veneault-Fourrey C."/>
            <person name="LaButti K."/>
            <person name="Lindquist E.A."/>
            <person name="Lipzen A."/>
            <person name="Lundell T."/>
            <person name="Morin E."/>
            <person name="Murat C."/>
            <person name="Riley R."/>
            <person name="Ohm R."/>
            <person name="Sun H."/>
            <person name="Tunlid A."/>
            <person name="Henrissat B."/>
            <person name="Grigoriev I.V."/>
            <person name="Hibbett D.S."/>
            <person name="Martin F."/>
        </authorList>
    </citation>
    <scope>NUCLEOTIDE SEQUENCE [LARGE SCALE GENOMIC DNA]</scope>
    <source>
        <strain evidence="2">UH-Slu-Lm8-n1</strain>
    </source>
</reference>
<dbReference type="HOGENOM" id="CLU_2607608_0_0_1"/>